<gene>
    <name evidence="1" type="ORF">E3N88_23210</name>
</gene>
<keyword evidence="2" id="KW-1185">Reference proteome</keyword>
<dbReference type="AlphaFoldDB" id="A0A5N6NDS9"/>
<reference evidence="1 2" key="1">
    <citation type="submission" date="2019-05" db="EMBL/GenBank/DDBJ databases">
        <title>Mikania micrantha, genome provides insights into the molecular mechanism of rapid growth.</title>
        <authorList>
            <person name="Liu B."/>
        </authorList>
    </citation>
    <scope>NUCLEOTIDE SEQUENCE [LARGE SCALE GENOMIC DNA]</scope>
    <source>
        <strain evidence="1">NLD-2019</strain>
        <tissue evidence="1">Leaf</tissue>
    </source>
</reference>
<name>A0A5N6NDS9_9ASTR</name>
<organism evidence="1 2">
    <name type="scientific">Mikania micrantha</name>
    <name type="common">bitter vine</name>
    <dbReference type="NCBI Taxonomy" id="192012"/>
    <lineage>
        <taxon>Eukaryota</taxon>
        <taxon>Viridiplantae</taxon>
        <taxon>Streptophyta</taxon>
        <taxon>Embryophyta</taxon>
        <taxon>Tracheophyta</taxon>
        <taxon>Spermatophyta</taxon>
        <taxon>Magnoliopsida</taxon>
        <taxon>eudicotyledons</taxon>
        <taxon>Gunneridae</taxon>
        <taxon>Pentapetalae</taxon>
        <taxon>asterids</taxon>
        <taxon>campanulids</taxon>
        <taxon>Asterales</taxon>
        <taxon>Asteraceae</taxon>
        <taxon>Asteroideae</taxon>
        <taxon>Heliantheae alliance</taxon>
        <taxon>Eupatorieae</taxon>
        <taxon>Mikania</taxon>
    </lineage>
</organism>
<comment type="caution">
    <text evidence="1">The sequence shown here is derived from an EMBL/GenBank/DDBJ whole genome shotgun (WGS) entry which is preliminary data.</text>
</comment>
<dbReference type="EMBL" id="SZYD01000012">
    <property type="protein sequence ID" value="KAD4585609.1"/>
    <property type="molecule type" value="Genomic_DNA"/>
</dbReference>
<sequence>MIILIIAIRDDAFWAVSRSHFQPLKAIVEGLKPCGSFKNALPSFLSAFDQITASLGLFQKLLKLYLVDLKPCKVVLMFNLA</sequence>
<accession>A0A5N6NDS9</accession>
<evidence type="ECO:0000313" key="2">
    <source>
        <dbReference type="Proteomes" id="UP000326396"/>
    </source>
</evidence>
<dbReference type="Proteomes" id="UP000326396">
    <property type="component" value="Linkage Group LG2"/>
</dbReference>
<proteinExistence type="predicted"/>
<protein>
    <submittedName>
        <fullName evidence="1">Uncharacterized protein</fullName>
    </submittedName>
</protein>
<evidence type="ECO:0000313" key="1">
    <source>
        <dbReference type="EMBL" id="KAD4585609.1"/>
    </source>
</evidence>